<name>A0AA94F4Z2_9FLAO</name>
<dbReference type="AlphaFoldDB" id="A0AA94F4Z2"/>
<proteinExistence type="predicted"/>
<dbReference type="RefSeq" id="WP_127822047.1">
    <property type="nucleotide sequence ID" value="NZ_RWGX02000016.1"/>
</dbReference>
<comment type="caution">
    <text evidence="1">The sequence shown here is derived from an EMBL/GenBank/DDBJ whole genome shotgun (WGS) entry which is preliminary data.</text>
</comment>
<gene>
    <name evidence="1" type="ORF">EJB19_07965</name>
</gene>
<dbReference type="EMBL" id="RWGX01000004">
    <property type="protein sequence ID" value="RVU88130.1"/>
    <property type="molecule type" value="Genomic_DNA"/>
</dbReference>
<accession>A0AA94F4Z2</accession>
<reference evidence="1" key="1">
    <citation type="submission" date="2018-12" db="EMBL/GenBank/DDBJ databases">
        <title>Draft genome sequence of Flaovobacterium columnare BGFS27 isolated from channel catfish in Alabama.</title>
        <authorList>
            <person name="Cai W."/>
            <person name="Arias C."/>
        </authorList>
    </citation>
    <scope>NUCLEOTIDE SEQUENCE [LARGE SCALE GENOMIC DNA]</scope>
    <source>
        <strain evidence="1">BGFS27</strain>
    </source>
</reference>
<sequence length="88" mass="10400">MLLSPDEGDEFSINPAIPSYELLYMFFTSKYNPLGALTKTAKFRRWGDYYTVVYWVVNEHRIKGVKKKVLYIIKVQVSKVYMVQQIQN</sequence>
<organism evidence="1">
    <name type="scientific">Flavobacterium columnare</name>
    <dbReference type="NCBI Taxonomy" id="996"/>
    <lineage>
        <taxon>Bacteria</taxon>
        <taxon>Pseudomonadati</taxon>
        <taxon>Bacteroidota</taxon>
        <taxon>Flavobacteriia</taxon>
        <taxon>Flavobacteriales</taxon>
        <taxon>Flavobacteriaceae</taxon>
        <taxon>Flavobacterium</taxon>
    </lineage>
</organism>
<protein>
    <submittedName>
        <fullName evidence="1">Uncharacterized protein</fullName>
    </submittedName>
</protein>
<evidence type="ECO:0000313" key="1">
    <source>
        <dbReference type="EMBL" id="RVU88130.1"/>
    </source>
</evidence>